<keyword evidence="4" id="KW-0418">Kinase</keyword>
<proteinExistence type="inferred from homology"/>
<evidence type="ECO:0000313" key="10">
    <source>
        <dbReference type="Proteomes" id="UP001172457"/>
    </source>
</evidence>
<dbReference type="GO" id="GO:0004674">
    <property type="term" value="F:protein serine/threonine kinase activity"/>
    <property type="evidence" value="ECO:0007669"/>
    <property type="project" value="UniProtKB-KW"/>
</dbReference>
<keyword evidence="1 7" id="KW-0723">Serine/threonine-protein kinase</keyword>
<evidence type="ECO:0000256" key="3">
    <source>
        <dbReference type="ARBA" id="ARBA00022741"/>
    </source>
</evidence>
<dbReference type="InterPro" id="IPR000719">
    <property type="entry name" value="Prot_kinase_dom"/>
</dbReference>
<dbReference type="InterPro" id="IPR046958">
    <property type="entry name" value="RBK1/2/STUNTED"/>
</dbReference>
<keyword evidence="5 6" id="KW-0067">ATP-binding</keyword>
<comment type="caution">
    <text evidence="9">The sequence shown here is derived from an EMBL/GenBank/DDBJ whole genome shotgun (WGS) entry which is preliminary data.</text>
</comment>
<dbReference type="Proteomes" id="UP001172457">
    <property type="component" value="Chromosome 5"/>
</dbReference>
<dbReference type="GO" id="GO:0005524">
    <property type="term" value="F:ATP binding"/>
    <property type="evidence" value="ECO:0007669"/>
    <property type="project" value="UniProtKB-UniRule"/>
</dbReference>
<dbReference type="FunFam" id="3.30.200.20:FF:000325">
    <property type="entry name" value="Putative receptor-like serine/threonine-protein kinase"/>
    <property type="match status" value="1"/>
</dbReference>
<evidence type="ECO:0000256" key="1">
    <source>
        <dbReference type="ARBA" id="ARBA00022527"/>
    </source>
</evidence>
<evidence type="ECO:0000256" key="6">
    <source>
        <dbReference type="PROSITE-ProRule" id="PRU10141"/>
    </source>
</evidence>
<dbReference type="PROSITE" id="PS50011">
    <property type="entry name" value="PROTEIN_KINASE_DOM"/>
    <property type="match status" value="1"/>
</dbReference>
<dbReference type="PROSITE" id="PS00107">
    <property type="entry name" value="PROTEIN_KINASE_ATP"/>
    <property type="match status" value="1"/>
</dbReference>
<protein>
    <recommendedName>
        <fullName evidence="8">Protein kinase domain-containing protein</fullName>
    </recommendedName>
</protein>
<evidence type="ECO:0000259" key="8">
    <source>
        <dbReference type="PROSITE" id="PS50011"/>
    </source>
</evidence>
<evidence type="ECO:0000256" key="4">
    <source>
        <dbReference type="ARBA" id="ARBA00022777"/>
    </source>
</evidence>
<comment type="similarity">
    <text evidence="7">Belongs to the protein kinase superfamily.</text>
</comment>
<dbReference type="PROSITE" id="PS00108">
    <property type="entry name" value="PROTEIN_KINASE_ST"/>
    <property type="match status" value="1"/>
</dbReference>
<evidence type="ECO:0000313" key="9">
    <source>
        <dbReference type="EMBL" id="KAJ9548294.1"/>
    </source>
</evidence>
<dbReference type="Gene3D" id="3.30.200.20">
    <property type="entry name" value="Phosphorylase Kinase, domain 1"/>
    <property type="match status" value="1"/>
</dbReference>
<organism evidence="9 10">
    <name type="scientific">Centaurea solstitialis</name>
    <name type="common">yellow star-thistle</name>
    <dbReference type="NCBI Taxonomy" id="347529"/>
    <lineage>
        <taxon>Eukaryota</taxon>
        <taxon>Viridiplantae</taxon>
        <taxon>Streptophyta</taxon>
        <taxon>Embryophyta</taxon>
        <taxon>Tracheophyta</taxon>
        <taxon>Spermatophyta</taxon>
        <taxon>Magnoliopsida</taxon>
        <taxon>eudicotyledons</taxon>
        <taxon>Gunneridae</taxon>
        <taxon>Pentapetalae</taxon>
        <taxon>asterids</taxon>
        <taxon>campanulids</taxon>
        <taxon>Asterales</taxon>
        <taxon>Asteraceae</taxon>
        <taxon>Carduoideae</taxon>
        <taxon>Cardueae</taxon>
        <taxon>Centaureinae</taxon>
        <taxon>Centaurea</taxon>
    </lineage>
</organism>
<keyword evidence="3 6" id="KW-0547">Nucleotide-binding</keyword>
<dbReference type="InterPro" id="IPR017441">
    <property type="entry name" value="Protein_kinase_ATP_BS"/>
</dbReference>
<dbReference type="InterPro" id="IPR001245">
    <property type="entry name" value="Ser-Thr/Tyr_kinase_cat_dom"/>
</dbReference>
<keyword evidence="10" id="KW-1185">Reference proteome</keyword>
<dbReference type="PANTHER" id="PTHR47987">
    <property type="entry name" value="OS08G0249100 PROTEIN"/>
    <property type="match status" value="1"/>
</dbReference>
<dbReference type="Gene3D" id="1.10.510.10">
    <property type="entry name" value="Transferase(Phosphotransferase) domain 1"/>
    <property type="match status" value="1"/>
</dbReference>
<dbReference type="InterPro" id="IPR008271">
    <property type="entry name" value="Ser/Thr_kinase_AS"/>
</dbReference>
<evidence type="ECO:0000256" key="2">
    <source>
        <dbReference type="ARBA" id="ARBA00022679"/>
    </source>
</evidence>
<dbReference type="EMBL" id="JARYMX010000005">
    <property type="protein sequence ID" value="KAJ9548294.1"/>
    <property type="molecule type" value="Genomic_DNA"/>
</dbReference>
<dbReference type="Pfam" id="PF07714">
    <property type="entry name" value="PK_Tyr_Ser-Thr"/>
    <property type="match status" value="1"/>
</dbReference>
<accession>A0AA38ST20</accession>
<reference evidence="9" key="1">
    <citation type="submission" date="2023-03" db="EMBL/GenBank/DDBJ databases">
        <title>Chromosome-scale reference genome and RAD-based genetic map of yellow starthistle (Centaurea solstitialis) reveal putative structural variation and QTLs associated with invader traits.</title>
        <authorList>
            <person name="Reatini B."/>
            <person name="Cang F.A."/>
            <person name="Jiang Q."/>
            <person name="Mckibben M.T.W."/>
            <person name="Barker M.S."/>
            <person name="Rieseberg L.H."/>
            <person name="Dlugosch K.M."/>
        </authorList>
    </citation>
    <scope>NUCLEOTIDE SEQUENCE</scope>
    <source>
        <strain evidence="9">CAN-66</strain>
        <tissue evidence="9">Leaf</tissue>
    </source>
</reference>
<feature type="binding site" evidence="6">
    <location>
        <position position="91"/>
    </location>
    <ligand>
        <name>ATP</name>
        <dbReference type="ChEBI" id="CHEBI:30616"/>
    </ligand>
</feature>
<keyword evidence="2" id="KW-0808">Transferase</keyword>
<dbReference type="FunFam" id="1.10.510.10:FF:000423">
    <property type="entry name" value="Putative receptor-like serine/threonine-protein kinase"/>
    <property type="match status" value="1"/>
</dbReference>
<gene>
    <name evidence="9" type="ORF">OSB04_020837</name>
</gene>
<dbReference type="AlphaFoldDB" id="A0AA38ST20"/>
<dbReference type="PANTHER" id="PTHR47987:SF20">
    <property type="entry name" value="OS04G0654600 PROTEIN"/>
    <property type="match status" value="1"/>
</dbReference>
<name>A0AA38ST20_9ASTR</name>
<evidence type="ECO:0000256" key="7">
    <source>
        <dbReference type="RuleBase" id="RU000304"/>
    </source>
</evidence>
<evidence type="ECO:0000256" key="5">
    <source>
        <dbReference type="ARBA" id="ARBA00022840"/>
    </source>
</evidence>
<sequence length="382" mass="43390">MKYIRTGSFKRLFSMKRQSLEDLPKECIFDKQEAYNNGEMESFKKPTWKCFSFEQVYVATNGFCSENMVGKGGFAEVYKGVLEDGQTIAVKRLTQISCDERKEKEFLTEIGTLGHVNHPNVSSLLGCCIDNGLYLIFQFSSKGSVASLLHDENLQIMDWNTRYKIAIGTARGLHYLHKVCPRRIIHRDIKASNVLVTKDFEPQISDFGLAKWLPSQWTHHSIAPIEGTFGHLAPEYFMHGVVDEKTDVFAFGVFLLEILSGKKSVDGSHQSLHGWAKPILNQGEVEKIVDPRLEGDYDFSQLSRLAFAASLCIRAASAWRPTMSEILEVMSEEEIDKSRWKMPDEKSEEHDEFWGFEDLEFDSCDSSTFSVSLQDLVSTNSS</sequence>
<feature type="domain" description="Protein kinase" evidence="8">
    <location>
        <begin position="63"/>
        <end position="335"/>
    </location>
</feature>
<dbReference type="SMART" id="SM00220">
    <property type="entry name" value="S_TKc"/>
    <property type="match status" value="1"/>
</dbReference>
<dbReference type="InterPro" id="IPR011009">
    <property type="entry name" value="Kinase-like_dom_sf"/>
</dbReference>
<dbReference type="SUPFAM" id="SSF56112">
    <property type="entry name" value="Protein kinase-like (PK-like)"/>
    <property type="match status" value="1"/>
</dbReference>